<name>A0A2C6L3P7_9APIC</name>
<proteinExistence type="inferred from homology"/>
<dbReference type="SUPFAM" id="SSF52799">
    <property type="entry name" value="(Phosphotyrosine protein) phosphatases II"/>
    <property type="match status" value="1"/>
</dbReference>
<protein>
    <recommendedName>
        <fullName evidence="2">protein-tyrosine-phosphatase</fullName>
        <ecNumber evidence="2">3.1.3.48</ecNumber>
    </recommendedName>
</protein>
<dbReference type="Proteomes" id="UP000221165">
    <property type="component" value="Unassembled WGS sequence"/>
</dbReference>
<dbReference type="PROSITE" id="PS00383">
    <property type="entry name" value="TYR_PHOSPHATASE_1"/>
    <property type="match status" value="1"/>
</dbReference>
<dbReference type="PROSITE" id="PS50056">
    <property type="entry name" value="TYR_PHOSPHATASE_2"/>
    <property type="match status" value="1"/>
</dbReference>
<evidence type="ECO:0000256" key="3">
    <source>
        <dbReference type="ARBA" id="ARBA00022801"/>
    </source>
</evidence>
<feature type="compositionally biased region" description="Basic and acidic residues" evidence="5">
    <location>
        <begin position="440"/>
        <end position="450"/>
    </location>
</feature>
<organism evidence="7 8">
    <name type="scientific">Cystoisospora suis</name>
    <dbReference type="NCBI Taxonomy" id="483139"/>
    <lineage>
        <taxon>Eukaryota</taxon>
        <taxon>Sar</taxon>
        <taxon>Alveolata</taxon>
        <taxon>Apicomplexa</taxon>
        <taxon>Conoidasida</taxon>
        <taxon>Coccidia</taxon>
        <taxon>Eucoccidiorida</taxon>
        <taxon>Eimeriorina</taxon>
        <taxon>Sarcocystidae</taxon>
        <taxon>Cystoisospora</taxon>
    </lineage>
</organism>
<dbReference type="EMBL" id="MIGC01001751">
    <property type="protein sequence ID" value="PHJ22263.1"/>
    <property type="molecule type" value="Genomic_DNA"/>
</dbReference>
<dbReference type="AlphaFoldDB" id="A0A2C6L3P7"/>
<evidence type="ECO:0000313" key="8">
    <source>
        <dbReference type="Proteomes" id="UP000221165"/>
    </source>
</evidence>
<dbReference type="InterPro" id="IPR029021">
    <property type="entry name" value="Prot-tyrosine_phosphatase-like"/>
</dbReference>
<evidence type="ECO:0000259" key="6">
    <source>
        <dbReference type="PROSITE" id="PS50056"/>
    </source>
</evidence>
<dbReference type="InterPro" id="IPR020422">
    <property type="entry name" value="TYR_PHOSPHATASE_DUAL_dom"/>
</dbReference>
<dbReference type="GO" id="GO:0017017">
    <property type="term" value="F:MAP kinase tyrosine/serine/threonine phosphatase activity"/>
    <property type="evidence" value="ECO:0007669"/>
    <property type="project" value="TreeGrafter"/>
</dbReference>
<keyword evidence="8" id="KW-1185">Reference proteome</keyword>
<dbReference type="PANTHER" id="PTHR10159:SF519">
    <property type="entry name" value="DUAL SPECIFICITY PROTEIN PHOSPHATASE MPK3"/>
    <property type="match status" value="1"/>
</dbReference>
<dbReference type="GO" id="GO:0008330">
    <property type="term" value="F:protein tyrosine/threonine phosphatase activity"/>
    <property type="evidence" value="ECO:0007669"/>
    <property type="project" value="TreeGrafter"/>
</dbReference>
<feature type="compositionally biased region" description="Basic and acidic residues" evidence="5">
    <location>
        <begin position="679"/>
        <end position="688"/>
    </location>
</feature>
<feature type="compositionally biased region" description="Basic residues" evidence="5">
    <location>
        <begin position="782"/>
        <end position="811"/>
    </location>
</feature>
<dbReference type="OrthoDB" id="332352at2759"/>
<feature type="region of interest" description="Disordered" evidence="5">
    <location>
        <begin position="434"/>
        <end position="502"/>
    </location>
</feature>
<dbReference type="InterPro" id="IPR000340">
    <property type="entry name" value="Dual-sp_phosphatase_cat-dom"/>
</dbReference>
<dbReference type="Gene3D" id="3.90.190.10">
    <property type="entry name" value="Protein tyrosine phosphatase superfamily"/>
    <property type="match status" value="1"/>
</dbReference>
<evidence type="ECO:0000256" key="5">
    <source>
        <dbReference type="SAM" id="MobiDB-lite"/>
    </source>
</evidence>
<feature type="compositionally biased region" description="Basic and acidic residues" evidence="5">
    <location>
        <begin position="474"/>
        <end position="491"/>
    </location>
</feature>
<feature type="domain" description="Tyrosine specific protein phosphatases" evidence="6">
    <location>
        <begin position="211"/>
        <end position="250"/>
    </location>
</feature>
<accession>A0A2C6L3P7</accession>
<dbReference type="Pfam" id="PF00782">
    <property type="entry name" value="DSPc"/>
    <property type="match status" value="1"/>
</dbReference>
<dbReference type="GeneID" id="94427298"/>
<sequence length="913" mass="102050">MALVTPSAGPAFSFFAHFSPLSGQQRLAAHQILPHLFLGSAAAARSAAWLHEHHITHILCIHNAAATPRELKQQLRTAFQRREHHKQEAVRSATRQSQSVAEQLVVHGDRCVYCCCYVQDTPHHLLLGVLSPALRFVDNAIQNQSFRGGGPPQAEGDHTVLPVRNHLFIADDEQMSFYEHGESEPDSRGRDEKNGHVPPAKCRTALAHGNVLVHCAKGISRSASFVICYLMYRRCWSYNDSFTYIRRKRPIYPNVGFQIQLQLIQCLLEKFRPTIPRVDNEDDSNRKRVTAAAVAAGLVRDEDEPDLFRRDPAAPEKLLRILADARTALNTSSLETKLVESILTQLLAVQELVQSMFKQTGLLRDRQKWEPLGLFFENLKSYTVPAAPEVLKTAEKVAKKASELKLVFTATLPGVAIADTVADEIRRWIQVASQNQTTGKETKDEKEEHKHFGRGRTAAALETLTDLGEVPGENSRERNGEGGRRGTERLSSENPANVEIDESPLAGTIGVLGSRTASTAATLRERLQRLREKREQLTAKEAPDTGPAADQASSGHRDGSIDNTRVSHTASREDHRVTRERDSVLSADENEQRHRKELKKRRKKEKKERKKMKKRLKRASRKGGLSESDDDSSECSRNSRARSHREPGGGRGHLTCKQSSESSSSPPRGRKTFTVSSDRNGRTRKEDCGSSEAQRRPSPSPASPASRPARYGRRRSCEVPVSPSYQKRRGRANSRSCSREPRTIEGMVSEKPSTCCSSAVLSCPSLSCKPRSPVNLHSRSPLSRRSRSSRSRLSRSPRSRRSRSPRSRHFRLPGSRPSHPCSPGRRRHEDQRQRSKSPPCGDRSSSLSGSSRRSVPADCESRSTHDFTHEPRPRSRSVSYSPPLKDKPSITHRRKSGSWERESLEGGAAYTRL</sequence>
<dbReference type="GO" id="GO:0043409">
    <property type="term" value="P:negative regulation of MAPK cascade"/>
    <property type="evidence" value="ECO:0007669"/>
    <property type="project" value="TreeGrafter"/>
</dbReference>
<evidence type="ECO:0000256" key="1">
    <source>
        <dbReference type="ARBA" id="ARBA00008601"/>
    </source>
</evidence>
<dbReference type="GO" id="GO:0005737">
    <property type="term" value="C:cytoplasm"/>
    <property type="evidence" value="ECO:0007669"/>
    <property type="project" value="TreeGrafter"/>
</dbReference>
<feature type="region of interest" description="Disordered" evidence="5">
    <location>
        <begin position="535"/>
        <end position="913"/>
    </location>
</feature>
<dbReference type="InterPro" id="IPR000387">
    <property type="entry name" value="Tyr_Pase_dom"/>
</dbReference>
<reference evidence="7 8" key="1">
    <citation type="journal article" date="2017" name="Int. J. Parasitol.">
        <title>The genome of the protozoan parasite Cystoisospora suis and a reverse vaccinology approach to identify vaccine candidates.</title>
        <authorList>
            <person name="Palmieri N."/>
            <person name="Shrestha A."/>
            <person name="Ruttkowski B."/>
            <person name="Beck T."/>
            <person name="Vogl C."/>
            <person name="Tomley F."/>
            <person name="Blake D.P."/>
            <person name="Joachim A."/>
        </authorList>
    </citation>
    <scope>NUCLEOTIDE SEQUENCE [LARGE SCALE GENOMIC DNA]</scope>
    <source>
        <strain evidence="7 8">Wien I</strain>
    </source>
</reference>
<evidence type="ECO:0000256" key="4">
    <source>
        <dbReference type="ARBA" id="ARBA00022912"/>
    </source>
</evidence>
<gene>
    <name evidence="7" type="ORF">CSUI_003892</name>
</gene>
<dbReference type="VEuPathDB" id="ToxoDB:CSUI_003892"/>
<feature type="compositionally biased region" description="Basic and acidic residues" evidence="5">
    <location>
        <begin position="570"/>
        <end position="583"/>
    </location>
</feature>
<keyword evidence="3" id="KW-0378">Hydrolase</keyword>
<keyword evidence="4" id="KW-0904">Protein phosphatase</keyword>
<evidence type="ECO:0000313" key="7">
    <source>
        <dbReference type="EMBL" id="PHJ22263.1"/>
    </source>
</evidence>
<dbReference type="GO" id="GO:0033550">
    <property type="term" value="F:MAP kinase tyrosine phosphatase activity"/>
    <property type="evidence" value="ECO:0007669"/>
    <property type="project" value="TreeGrafter"/>
</dbReference>
<comment type="similarity">
    <text evidence="1">Belongs to the protein-tyrosine phosphatase family. Non-receptor class dual specificity subfamily.</text>
</comment>
<dbReference type="InterPro" id="IPR016130">
    <property type="entry name" value="Tyr_Pase_AS"/>
</dbReference>
<dbReference type="PANTHER" id="PTHR10159">
    <property type="entry name" value="DUAL SPECIFICITY PROTEIN PHOSPHATASE"/>
    <property type="match status" value="1"/>
</dbReference>
<feature type="compositionally biased region" description="Polar residues" evidence="5">
    <location>
        <begin position="751"/>
        <end position="760"/>
    </location>
</feature>
<dbReference type="CDD" id="cd14498">
    <property type="entry name" value="DSP"/>
    <property type="match status" value="1"/>
</dbReference>
<evidence type="ECO:0000256" key="2">
    <source>
        <dbReference type="ARBA" id="ARBA00013064"/>
    </source>
</evidence>
<dbReference type="RefSeq" id="XP_067923940.1">
    <property type="nucleotide sequence ID" value="XM_068064087.1"/>
</dbReference>
<feature type="compositionally biased region" description="Basic and acidic residues" evidence="5">
    <location>
        <begin position="859"/>
        <end position="873"/>
    </location>
</feature>
<feature type="compositionally biased region" description="Low complexity" evidence="5">
    <location>
        <begin position="843"/>
        <end position="854"/>
    </location>
</feature>
<feature type="compositionally biased region" description="Basic residues" evidence="5">
    <location>
        <begin position="593"/>
        <end position="621"/>
    </location>
</feature>
<dbReference type="EC" id="3.1.3.48" evidence="2"/>
<dbReference type="SMART" id="SM00195">
    <property type="entry name" value="DSPc"/>
    <property type="match status" value="1"/>
</dbReference>
<comment type="caution">
    <text evidence="7">The sequence shown here is derived from an EMBL/GenBank/DDBJ whole genome shotgun (WGS) entry which is preliminary data.</text>
</comment>